<name>A0A9P0PCH0_ACAOB</name>
<dbReference type="EMBL" id="CAKOFQ010006898">
    <property type="protein sequence ID" value="CAH1980625.1"/>
    <property type="molecule type" value="Genomic_DNA"/>
</dbReference>
<reference evidence="1" key="1">
    <citation type="submission" date="2022-03" db="EMBL/GenBank/DDBJ databases">
        <authorList>
            <person name="Sayadi A."/>
        </authorList>
    </citation>
    <scope>NUCLEOTIDE SEQUENCE</scope>
</reference>
<dbReference type="AlphaFoldDB" id="A0A9P0PCH0"/>
<protein>
    <submittedName>
        <fullName evidence="1">Uncharacterized protein</fullName>
    </submittedName>
</protein>
<keyword evidence="2" id="KW-1185">Reference proteome</keyword>
<comment type="caution">
    <text evidence="1">The sequence shown here is derived from an EMBL/GenBank/DDBJ whole genome shotgun (WGS) entry which is preliminary data.</text>
</comment>
<organism evidence="1 2">
    <name type="scientific">Acanthoscelides obtectus</name>
    <name type="common">Bean weevil</name>
    <name type="synonym">Bruchus obtectus</name>
    <dbReference type="NCBI Taxonomy" id="200917"/>
    <lineage>
        <taxon>Eukaryota</taxon>
        <taxon>Metazoa</taxon>
        <taxon>Ecdysozoa</taxon>
        <taxon>Arthropoda</taxon>
        <taxon>Hexapoda</taxon>
        <taxon>Insecta</taxon>
        <taxon>Pterygota</taxon>
        <taxon>Neoptera</taxon>
        <taxon>Endopterygota</taxon>
        <taxon>Coleoptera</taxon>
        <taxon>Polyphaga</taxon>
        <taxon>Cucujiformia</taxon>
        <taxon>Chrysomeloidea</taxon>
        <taxon>Chrysomelidae</taxon>
        <taxon>Bruchinae</taxon>
        <taxon>Bruchini</taxon>
        <taxon>Acanthoscelides</taxon>
    </lineage>
</organism>
<gene>
    <name evidence="1" type="ORF">ACAOBT_LOCUS14097</name>
</gene>
<dbReference type="Proteomes" id="UP001152888">
    <property type="component" value="Unassembled WGS sequence"/>
</dbReference>
<evidence type="ECO:0000313" key="2">
    <source>
        <dbReference type="Proteomes" id="UP001152888"/>
    </source>
</evidence>
<proteinExistence type="predicted"/>
<evidence type="ECO:0000313" key="1">
    <source>
        <dbReference type="EMBL" id="CAH1980625.1"/>
    </source>
</evidence>
<sequence length="38" mass="4208">MTAIKQLHITYLHYKICILTICSTAYCASLTESTIATS</sequence>
<accession>A0A9P0PCH0</accession>